<sequence>MKILLLFTLFCLTLYYIPGTGGSGVALPYNLTLIVWLGLVMILLAWRHKKDAFKGTQQPLLVAGGTLLLLPWLLQANGNTGVWVLFAALLLWQLLLHLRFTPQHKQFVLFMILILALGQATIGLLQVFAPHLAARIYEYDWLHNHGRPYGIFQQVNLLASFLASGLGCGFLLLVTRRKGIWWIIPVSGLLVLLLTLIQSRAGLIGAAAIIISLAATVGRRYPKRTGWALVIMVLCAGLGTWVTQHMTVLVNGEPYLLARSYESSTHERWMILKMTWQMVMQHPWLGWGYGTFEYAFSRYAMAHPEFNYTYPKIVTHPHNELLYAWFQGGITALAGMLLLFIGWLVMIFKGFKTRRITGAYALLILPLLVHLCLEYPFYQSFLHFGLFIVLLRLGIVEQNAPEEETCTMSVSPRLLCGLCGLCLVAFSVTGLYVNHQLTTLERARFEGYPTPAPWYFAVQGERAEFDEMVALLMNYNHHSDPKKLEQFMVWANRWSARHNDKNIWHSMIMIEQYRGHSTQVAAMKKQYQLLFHESE</sequence>
<feature type="transmembrane region" description="Helical" evidence="5">
    <location>
        <begin position="29"/>
        <end position="46"/>
    </location>
</feature>
<dbReference type="Pfam" id="PF11846">
    <property type="entry name" value="Wzy_C_2"/>
    <property type="match status" value="1"/>
</dbReference>
<evidence type="ECO:0000256" key="2">
    <source>
        <dbReference type="ARBA" id="ARBA00022692"/>
    </source>
</evidence>
<proteinExistence type="predicted"/>
<dbReference type="PANTHER" id="PTHR37422:SF21">
    <property type="entry name" value="EXOQ-LIKE PROTEIN"/>
    <property type="match status" value="1"/>
</dbReference>
<evidence type="ECO:0000256" key="4">
    <source>
        <dbReference type="ARBA" id="ARBA00023136"/>
    </source>
</evidence>
<feature type="transmembrane region" description="Helical" evidence="5">
    <location>
        <begin position="80"/>
        <end position="100"/>
    </location>
</feature>
<dbReference type="InterPro" id="IPR021797">
    <property type="entry name" value="Wzy_C_2"/>
</dbReference>
<feature type="transmembrane region" description="Helical" evidence="5">
    <location>
        <begin position="149"/>
        <end position="173"/>
    </location>
</feature>
<feature type="domain" description="Virulence factor membrane-bound polymerase C-terminal" evidence="7">
    <location>
        <begin position="362"/>
        <end position="534"/>
    </location>
</feature>
<feature type="domain" description="O-antigen ligase-related" evidence="6">
    <location>
        <begin position="188"/>
        <end position="335"/>
    </location>
</feature>
<evidence type="ECO:0000259" key="7">
    <source>
        <dbReference type="Pfam" id="PF11846"/>
    </source>
</evidence>
<evidence type="ECO:0000256" key="1">
    <source>
        <dbReference type="ARBA" id="ARBA00004141"/>
    </source>
</evidence>
<dbReference type="EMBL" id="JABWQF010000004">
    <property type="protein sequence ID" value="MBC3291710.1"/>
    <property type="molecule type" value="Genomic_DNA"/>
</dbReference>
<dbReference type="GO" id="GO:0016874">
    <property type="term" value="F:ligase activity"/>
    <property type="evidence" value="ECO:0007669"/>
    <property type="project" value="UniProtKB-KW"/>
</dbReference>
<organism evidence="8">
    <name type="scientific">Pseudomonas tritici</name>
    <dbReference type="NCBI Taxonomy" id="2745518"/>
    <lineage>
        <taxon>Bacteria</taxon>
        <taxon>Pseudomonadati</taxon>
        <taxon>Pseudomonadota</taxon>
        <taxon>Gammaproteobacteria</taxon>
        <taxon>Pseudomonadales</taxon>
        <taxon>Pseudomonadaceae</taxon>
        <taxon>Pseudomonas</taxon>
    </lineage>
</organism>
<evidence type="ECO:0000256" key="5">
    <source>
        <dbReference type="SAM" id="Phobius"/>
    </source>
</evidence>
<keyword evidence="4 5" id="KW-0472">Membrane</keyword>
<feature type="transmembrane region" description="Helical" evidence="5">
    <location>
        <begin position="324"/>
        <end position="348"/>
    </location>
</feature>
<keyword evidence="2 5" id="KW-0812">Transmembrane</keyword>
<comment type="subcellular location">
    <subcellularLocation>
        <location evidence="1">Membrane</location>
        <topology evidence="1">Multi-pass membrane protein</topology>
    </subcellularLocation>
</comment>
<gene>
    <name evidence="8" type="ORF">HU722_09260</name>
</gene>
<feature type="transmembrane region" description="Helical" evidence="5">
    <location>
        <begin position="355"/>
        <end position="371"/>
    </location>
</feature>
<keyword evidence="8" id="KW-0436">Ligase</keyword>
<dbReference type="AlphaFoldDB" id="A0A8I0CW64"/>
<evidence type="ECO:0000256" key="3">
    <source>
        <dbReference type="ARBA" id="ARBA00022989"/>
    </source>
</evidence>
<dbReference type="Pfam" id="PF04932">
    <property type="entry name" value="Wzy_C"/>
    <property type="match status" value="1"/>
</dbReference>
<feature type="transmembrane region" description="Helical" evidence="5">
    <location>
        <begin position="226"/>
        <end position="244"/>
    </location>
</feature>
<dbReference type="PANTHER" id="PTHR37422">
    <property type="entry name" value="TEICHURONIC ACID BIOSYNTHESIS PROTEIN TUAE"/>
    <property type="match status" value="1"/>
</dbReference>
<evidence type="ECO:0000313" key="8">
    <source>
        <dbReference type="EMBL" id="MBC3291710.1"/>
    </source>
</evidence>
<dbReference type="InterPro" id="IPR051533">
    <property type="entry name" value="WaaL-like"/>
</dbReference>
<keyword evidence="3 5" id="KW-1133">Transmembrane helix</keyword>
<reference evidence="8" key="1">
    <citation type="journal article" date="2020" name="Microorganisms">
        <title>Reliable Identification of Environmental Pseudomonas Isolates Using the rpoD Gene.</title>
        <authorList>
            <consortium name="The Broad Institute Genome Sequencing Platform"/>
            <person name="Girard L."/>
            <person name="Lood C."/>
            <person name="Rokni-Zadeh H."/>
            <person name="van Noort V."/>
            <person name="Lavigne R."/>
            <person name="De Mot R."/>
        </authorList>
    </citation>
    <scope>NUCLEOTIDE SEQUENCE [LARGE SCALE GENOMIC DNA]</scope>
    <source>
        <strain evidence="8">SWRI145</strain>
    </source>
</reference>
<evidence type="ECO:0000259" key="6">
    <source>
        <dbReference type="Pfam" id="PF04932"/>
    </source>
</evidence>
<comment type="caution">
    <text evidence="8">The sequence shown here is derived from an EMBL/GenBank/DDBJ whole genome shotgun (WGS) entry which is preliminary data.</text>
</comment>
<dbReference type="InterPro" id="IPR007016">
    <property type="entry name" value="O-antigen_ligase-rel_domated"/>
</dbReference>
<feature type="transmembrane region" description="Helical" evidence="5">
    <location>
        <begin position="107"/>
        <end position="129"/>
    </location>
</feature>
<accession>A0A8I0CW64</accession>
<name>A0A8I0CW64_9PSED</name>
<protein>
    <submittedName>
        <fullName evidence="8">O-antigen ligase family protein</fullName>
    </submittedName>
</protein>
<feature type="transmembrane region" description="Helical" evidence="5">
    <location>
        <begin position="203"/>
        <end position="219"/>
    </location>
</feature>
<dbReference type="GO" id="GO:0016020">
    <property type="term" value="C:membrane"/>
    <property type="evidence" value="ECO:0007669"/>
    <property type="project" value="UniProtKB-SubCell"/>
</dbReference>
<feature type="transmembrane region" description="Helical" evidence="5">
    <location>
        <begin position="58"/>
        <end position="74"/>
    </location>
</feature>
<feature type="transmembrane region" description="Helical" evidence="5">
    <location>
        <begin position="180"/>
        <end position="197"/>
    </location>
</feature>